<dbReference type="AlphaFoldDB" id="A0A8T9BP19"/>
<dbReference type="GO" id="GO:0008270">
    <property type="term" value="F:zinc ion binding"/>
    <property type="evidence" value="ECO:0007669"/>
    <property type="project" value="InterPro"/>
</dbReference>
<keyword evidence="3" id="KW-0539">Nucleus</keyword>
<dbReference type="Gene3D" id="3.40.50.720">
    <property type="entry name" value="NAD(P)-binding Rossmann-like Domain"/>
    <property type="match status" value="1"/>
</dbReference>
<organism evidence="5 6">
    <name type="scientific">Lachnellula arida</name>
    <dbReference type="NCBI Taxonomy" id="1316785"/>
    <lineage>
        <taxon>Eukaryota</taxon>
        <taxon>Fungi</taxon>
        <taxon>Dikarya</taxon>
        <taxon>Ascomycota</taxon>
        <taxon>Pezizomycotina</taxon>
        <taxon>Leotiomycetes</taxon>
        <taxon>Helotiales</taxon>
        <taxon>Lachnaceae</taxon>
        <taxon>Lachnellula</taxon>
    </lineage>
</organism>
<dbReference type="PANTHER" id="PTHR42748:SF26">
    <property type="entry name" value="NMRA-LIKE DOMAIN-CONTAINING PROTEIN"/>
    <property type="match status" value="1"/>
</dbReference>
<dbReference type="EMBL" id="QGMF01000026">
    <property type="protein sequence ID" value="TVY21121.1"/>
    <property type="molecule type" value="Genomic_DNA"/>
</dbReference>
<dbReference type="InterPro" id="IPR008030">
    <property type="entry name" value="NmrA-like"/>
</dbReference>
<dbReference type="CDD" id="cd05251">
    <property type="entry name" value="NmrA_like_SDR_a"/>
    <property type="match status" value="1"/>
</dbReference>
<dbReference type="SMART" id="SM00066">
    <property type="entry name" value="GAL4"/>
    <property type="match status" value="1"/>
</dbReference>
<dbReference type="Gene3D" id="4.10.240.10">
    <property type="entry name" value="Zn(2)-C6 fungal-type DNA-binding domain"/>
    <property type="match status" value="1"/>
</dbReference>
<proteinExistence type="inferred from homology"/>
<dbReference type="Pfam" id="PF05368">
    <property type="entry name" value="NmrA"/>
    <property type="match status" value="1"/>
</dbReference>
<dbReference type="GO" id="GO:0000981">
    <property type="term" value="F:DNA-binding transcription factor activity, RNA polymerase II-specific"/>
    <property type="evidence" value="ECO:0007669"/>
    <property type="project" value="InterPro"/>
</dbReference>
<dbReference type="Pfam" id="PF00172">
    <property type="entry name" value="Zn_clus"/>
    <property type="match status" value="1"/>
</dbReference>
<dbReference type="PROSITE" id="PS00463">
    <property type="entry name" value="ZN2_CY6_FUNGAL_1"/>
    <property type="match status" value="1"/>
</dbReference>
<dbReference type="SUPFAM" id="SSF51735">
    <property type="entry name" value="NAD(P)-binding Rossmann-fold domains"/>
    <property type="match status" value="1"/>
</dbReference>
<evidence type="ECO:0000256" key="1">
    <source>
        <dbReference type="ARBA" id="ARBA00006328"/>
    </source>
</evidence>
<dbReference type="PROSITE" id="PS50048">
    <property type="entry name" value="ZN2_CY6_FUNGAL_2"/>
    <property type="match status" value="1"/>
</dbReference>
<dbReference type="InterPro" id="IPR001138">
    <property type="entry name" value="Zn2Cys6_DnaBD"/>
</dbReference>
<accession>A0A8T9BP19</accession>
<keyword evidence="2" id="KW-0521">NADP</keyword>
<keyword evidence="6" id="KW-1185">Reference proteome</keyword>
<evidence type="ECO:0000256" key="3">
    <source>
        <dbReference type="ARBA" id="ARBA00023242"/>
    </source>
</evidence>
<comment type="caution">
    <text evidence="5">The sequence shown here is derived from an EMBL/GenBank/DDBJ whole genome shotgun (WGS) entry which is preliminary data.</text>
</comment>
<name>A0A8T9BP19_9HELO</name>
<dbReference type="InterPro" id="IPR036291">
    <property type="entry name" value="NAD(P)-bd_dom_sf"/>
</dbReference>
<dbReference type="OrthoDB" id="3358371at2759"/>
<dbReference type="SUPFAM" id="SSF57701">
    <property type="entry name" value="Zn2/Cys6 DNA-binding domain"/>
    <property type="match status" value="1"/>
</dbReference>
<gene>
    <name evidence="5" type="primary">NMRAL1_7</name>
    <name evidence="5" type="ORF">LARI1_G001089</name>
</gene>
<feature type="domain" description="Zn(2)-C6 fungal-type" evidence="4">
    <location>
        <begin position="7"/>
        <end position="37"/>
    </location>
</feature>
<evidence type="ECO:0000259" key="4">
    <source>
        <dbReference type="PROSITE" id="PS50048"/>
    </source>
</evidence>
<dbReference type="CDD" id="cd00067">
    <property type="entry name" value="GAL4"/>
    <property type="match status" value="1"/>
</dbReference>
<dbReference type="InterPro" id="IPR036864">
    <property type="entry name" value="Zn2-C6_fun-type_DNA-bd_sf"/>
</dbReference>
<dbReference type="Gene3D" id="3.90.25.10">
    <property type="entry name" value="UDP-galactose 4-epimerase, domain 1"/>
    <property type="match status" value="1"/>
</dbReference>
<dbReference type="GO" id="GO:0005634">
    <property type="term" value="C:nucleus"/>
    <property type="evidence" value="ECO:0007669"/>
    <property type="project" value="TreeGrafter"/>
</dbReference>
<evidence type="ECO:0000313" key="5">
    <source>
        <dbReference type="EMBL" id="TVY21121.1"/>
    </source>
</evidence>
<evidence type="ECO:0000313" key="6">
    <source>
        <dbReference type="Proteomes" id="UP000469559"/>
    </source>
</evidence>
<dbReference type="PANTHER" id="PTHR42748">
    <property type="entry name" value="NITROGEN METABOLITE REPRESSION PROTEIN NMRA FAMILY MEMBER"/>
    <property type="match status" value="1"/>
</dbReference>
<comment type="similarity">
    <text evidence="1">Belongs to the NmrA-type oxidoreductase family.</text>
</comment>
<reference evidence="5 6" key="1">
    <citation type="submission" date="2018-05" db="EMBL/GenBank/DDBJ databases">
        <title>Whole genome sequencing for identification of molecular markers to develop diagnostic detection tools for the regulated plant pathogen Lachnellula willkommii.</title>
        <authorList>
            <person name="Giroux E."/>
            <person name="Bilodeau G."/>
        </authorList>
    </citation>
    <scope>NUCLEOTIDE SEQUENCE [LARGE SCALE GENOMIC DNA]</scope>
    <source>
        <strain evidence="5 6">CBS 203.66</strain>
    </source>
</reference>
<dbReference type="Proteomes" id="UP000469559">
    <property type="component" value="Unassembled WGS sequence"/>
</dbReference>
<protein>
    <submittedName>
        <fullName evidence="5">NmrA-like family domain-containing protein 1</fullName>
    </submittedName>
</protein>
<dbReference type="InterPro" id="IPR051164">
    <property type="entry name" value="NmrA-like_oxidored"/>
</dbReference>
<evidence type="ECO:0000256" key="2">
    <source>
        <dbReference type="ARBA" id="ARBA00022857"/>
    </source>
</evidence>
<sequence length="689" mass="75511">MMTLRKACGNCTASKRKCMVQVPKCTRCTDKGLECRYDLQPLSAVTGQAEQAPNFSFNPSNCDSPGYCIMKTLRFRAPDIDPAVCRPGHEDALEVLRLGFRSVPVLARAGKPAVFVHPKLQCGIDKHFVAGLGEVGESGVCCESFQRLVEIDVKAVPVKEALVALQALLVYLATSFFSASQTEQKNEMAERFLAVLAEWTQALLAAAPTATKMPRRNQSPWQNWLLGESIRRTIIMSYVLSLTLPGFRSGYCSNWLFVESLPFDRRAGLWMAESPQASISAAGARNGNEVGQQLNSLHEFAKSLHVSPLVDHNFRGDLFLILLVYGHNGVVDPHLLALSSHHYFSQPTTMSSEKPLLVVLGAAGTQGGSVLSYFLSLVPPPYALRGITRDPSSVKSVSLASLGVEMVAGDFDDPSSLDATFKGASAIFSVTDFWQSFANPSLRDKASASSQSVGAICRENEAQQNRNIIDAAAKVTTLERLVFSSLPSPNKLSAGKYAHVYHFDGKAMVEEYGRSAHPKLWEKTNVLYAGYYLENHFGATGHLFRPRINKAEDTLILSVAEPLATTLLPMYSAVADTGTLVQALLRAAPGKRVIGVNQWLSLRDFARILAREIGKNIEFVDRNPSFDMGDPDVEKDYADMMGFCIDFGYDGGTVDESIVQPADLGVSVHLESVEEWCEKQDWENVLQVH</sequence>